<keyword evidence="2" id="KW-1185">Reference proteome</keyword>
<organism evidence="1 2">
    <name type="scientific">Bifidobacterium panos</name>
    <dbReference type="NCBI Taxonomy" id="2675321"/>
    <lineage>
        <taxon>Bacteria</taxon>
        <taxon>Bacillati</taxon>
        <taxon>Actinomycetota</taxon>
        <taxon>Actinomycetes</taxon>
        <taxon>Bifidobacteriales</taxon>
        <taxon>Bifidobacteriaceae</taxon>
        <taxon>Bifidobacterium</taxon>
    </lineage>
</organism>
<dbReference type="Proteomes" id="UP000553756">
    <property type="component" value="Unassembled WGS sequence"/>
</dbReference>
<gene>
    <name evidence="1" type="ORF">G1C94_1324</name>
</gene>
<accession>A0ABX1SZW4</accession>
<reference evidence="1 2" key="1">
    <citation type="submission" date="2020-02" db="EMBL/GenBank/DDBJ databases">
        <title>Characterization of phylogenetic diversity of novel bifidobacterial species isolated in Czech ZOOs.</title>
        <authorList>
            <person name="Lugli G.A."/>
            <person name="Vera N.B."/>
            <person name="Ventura M."/>
        </authorList>
    </citation>
    <scope>NUCLEOTIDE SEQUENCE [LARGE SCALE GENOMIC DNA]</scope>
    <source>
        <strain evidence="1 2">DSM 109963</strain>
    </source>
</reference>
<evidence type="ECO:0000313" key="2">
    <source>
        <dbReference type="Proteomes" id="UP000553756"/>
    </source>
</evidence>
<name>A0ABX1SZW4_9BIFI</name>
<proteinExistence type="predicted"/>
<dbReference type="EMBL" id="JAAIIJ010000026">
    <property type="protein sequence ID" value="NMN02702.1"/>
    <property type="molecule type" value="Genomic_DNA"/>
</dbReference>
<evidence type="ECO:0000313" key="1">
    <source>
        <dbReference type="EMBL" id="NMN02702.1"/>
    </source>
</evidence>
<sequence>MDNLEGLHKARQKTKMTHRLVHIFPCRSPLLIHKLTFSQESVAHARQEVYGLTMETSTMMTPIIPPVLHERDLPGPLSLNRLARMGTVRVLDTSSGYWSEHANTLYGRALIVQALIPFPTAACALTALWVWMGGDFPTTLDVLSNSHYRTMRHGRRVRVFSRKIAKVHMTTIGDLSITSPQRTACDIASMFSGRPGPTTFVDQMVDFMQTYHFSPDDCIQILNENPCMATVPRAHAFFNTVRLYYSECKEERTPVDEAQNPAVALAH</sequence>
<protein>
    <submittedName>
        <fullName evidence="1">Uncharacterized protein</fullName>
    </submittedName>
</protein>
<comment type="caution">
    <text evidence="1">The sequence shown here is derived from an EMBL/GenBank/DDBJ whole genome shotgun (WGS) entry which is preliminary data.</text>
</comment>